<evidence type="ECO:0000313" key="3">
    <source>
        <dbReference type="Proteomes" id="UP000254771"/>
    </source>
</evidence>
<comment type="caution">
    <text evidence="2">The sequence shown here is derived from an EMBL/GenBank/DDBJ whole genome shotgun (WGS) entry which is preliminary data.</text>
</comment>
<dbReference type="AlphaFoldDB" id="A0A370DUT7"/>
<evidence type="ECO:0000256" key="1">
    <source>
        <dbReference type="SAM" id="MobiDB-lite"/>
    </source>
</evidence>
<dbReference type="EMBL" id="QFXE01000001">
    <property type="protein sequence ID" value="RDH88410.1"/>
    <property type="molecule type" value="Genomic_DNA"/>
</dbReference>
<accession>A0A370DUT7</accession>
<name>A0A370DUT7_9GAMM</name>
<organism evidence="2 3">
    <name type="scientific">endosymbiont of Escarpia spicata</name>
    <dbReference type="NCBI Taxonomy" id="2200908"/>
    <lineage>
        <taxon>Bacteria</taxon>
        <taxon>Pseudomonadati</taxon>
        <taxon>Pseudomonadota</taxon>
        <taxon>Gammaproteobacteria</taxon>
        <taxon>sulfur-oxidizing symbionts</taxon>
    </lineage>
</organism>
<dbReference type="Proteomes" id="UP000254771">
    <property type="component" value="Unassembled WGS sequence"/>
</dbReference>
<feature type="region of interest" description="Disordered" evidence="1">
    <location>
        <begin position="1"/>
        <end position="20"/>
    </location>
</feature>
<proteinExistence type="predicted"/>
<evidence type="ECO:0000313" key="2">
    <source>
        <dbReference type="EMBL" id="RDH88410.1"/>
    </source>
</evidence>
<reference evidence="2 3" key="1">
    <citation type="journal article" date="2018" name="ISME J.">
        <title>Endosymbiont genomes yield clues of tubeworm success.</title>
        <authorList>
            <person name="Li Y."/>
            <person name="Liles M.R."/>
            <person name="Halanych K.M."/>
        </authorList>
    </citation>
    <scope>NUCLEOTIDE SEQUENCE [LARGE SCALE GENOMIC DNA]</scope>
    <source>
        <strain evidence="2">A1462</strain>
    </source>
</reference>
<feature type="compositionally biased region" description="Basic and acidic residues" evidence="1">
    <location>
        <begin position="8"/>
        <end position="17"/>
    </location>
</feature>
<keyword evidence="3" id="KW-1185">Reference proteome</keyword>
<protein>
    <submittedName>
        <fullName evidence="2">Uncharacterized protein</fullName>
    </submittedName>
</protein>
<sequence>MRISIQDIGKKESEAPEIHQNFTTSMGQLRIIQKPTKSGRRSFKIVTRQNEKTLLQQCSRV</sequence>
<gene>
    <name evidence="2" type="ORF">DIZ78_00260</name>
</gene>